<dbReference type="InterPro" id="IPR019861">
    <property type="entry name" value="PorP/SprF_Bacteroidetes"/>
</dbReference>
<accession>A0A5B6TK12</accession>
<dbReference type="Pfam" id="PF11751">
    <property type="entry name" value="PorP_SprF"/>
    <property type="match status" value="1"/>
</dbReference>
<sequence>MKGRRILRVVSLALVCLASFRAAGQQMPQFSQYMTNGLVINPAVAGIENYMDVRSSFRKQWIGIEGAPTTLYTSVHASIGKSDRNAQGRGKFRNRAHGMKSRVDRNNRFRRVNPHHGIGAIVQVDQAGLLRTSSVNLVYSFHVPLTSTLNLSSGISAGAVRNSFNTSKARAIHGSDAALLGDQVNMLKADLSVGTWLYTRSVFLGISAAHLINSGSDFRTPQDYSISGRLVPHYFITGGYRFHVQDLTFTPSVLYKKASTGPEAIDLNMKVMYDERIWVGASYRNKDAVAFLFGLNVNHVLDFAYSYDLTTSGQSKTSAGSHEVMVGIKVNNKLKVLCPQWVW</sequence>
<dbReference type="AlphaFoldDB" id="A0A5B6TK12"/>
<name>A0A5B6TK12_9BACT</name>
<dbReference type="NCBIfam" id="TIGR03519">
    <property type="entry name" value="T9SS_PorP_fam"/>
    <property type="match status" value="1"/>
</dbReference>
<dbReference type="Proteomes" id="UP000324133">
    <property type="component" value="Unassembled WGS sequence"/>
</dbReference>
<dbReference type="OrthoDB" id="978914at2"/>
<evidence type="ECO:0000256" key="1">
    <source>
        <dbReference type="SAM" id="SignalP"/>
    </source>
</evidence>
<comment type="caution">
    <text evidence="2">The sequence shown here is derived from an EMBL/GenBank/DDBJ whole genome shotgun (WGS) entry which is preliminary data.</text>
</comment>
<evidence type="ECO:0000313" key="2">
    <source>
        <dbReference type="EMBL" id="KAA3440613.1"/>
    </source>
</evidence>
<dbReference type="EMBL" id="VKKY01000001">
    <property type="protein sequence ID" value="KAA3440613.1"/>
    <property type="molecule type" value="Genomic_DNA"/>
</dbReference>
<evidence type="ECO:0000313" key="3">
    <source>
        <dbReference type="Proteomes" id="UP000324133"/>
    </source>
</evidence>
<organism evidence="2 3">
    <name type="scientific">Rufibacter hautae</name>
    <dbReference type="NCBI Taxonomy" id="2595005"/>
    <lineage>
        <taxon>Bacteria</taxon>
        <taxon>Pseudomonadati</taxon>
        <taxon>Bacteroidota</taxon>
        <taxon>Cytophagia</taxon>
        <taxon>Cytophagales</taxon>
        <taxon>Hymenobacteraceae</taxon>
        <taxon>Rufibacter</taxon>
    </lineage>
</organism>
<dbReference type="RefSeq" id="WP_149090244.1">
    <property type="nucleotide sequence ID" value="NZ_VKKY01000001.1"/>
</dbReference>
<reference evidence="2 3" key="1">
    <citation type="submission" date="2019-07" db="EMBL/GenBank/DDBJ databases">
        <title>Rufibacter sp. nov., isolated from lake sediment.</title>
        <authorList>
            <person name="Qu J.-H."/>
        </authorList>
    </citation>
    <scope>NUCLEOTIDE SEQUENCE [LARGE SCALE GENOMIC DNA]</scope>
    <source>
        <strain evidence="2 3">NBS58-1</strain>
    </source>
</reference>
<protein>
    <submittedName>
        <fullName evidence="2">Type IX secretion system membrane protein PorP/SprF</fullName>
    </submittedName>
</protein>
<keyword evidence="1" id="KW-0732">Signal</keyword>
<keyword evidence="3" id="KW-1185">Reference proteome</keyword>
<gene>
    <name evidence="2" type="ORF">FOA19_08165</name>
</gene>
<feature type="signal peptide" evidence="1">
    <location>
        <begin position="1"/>
        <end position="22"/>
    </location>
</feature>
<proteinExistence type="predicted"/>
<feature type="chain" id="PRO_5022746599" evidence="1">
    <location>
        <begin position="23"/>
        <end position="343"/>
    </location>
</feature>